<dbReference type="PROSITE" id="PS51736">
    <property type="entry name" value="RECOMBINASES_3"/>
    <property type="match status" value="1"/>
</dbReference>
<evidence type="ECO:0000256" key="2">
    <source>
        <dbReference type="ARBA" id="ARBA00023125"/>
    </source>
</evidence>
<gene>
    <name evidence="7" type="ORF">M0639_30545</name>
</gene>
<dbReference type="GO" id="GO:0003677">
    <property type="term" value="F:DNA binding"/>
    <property type="evidence" value="ECO:0007669"/>
    <property type="project" value="UniProtKB-KW"/>
</dbReference>
<accession>A0AB38RLN5</accession>
<dbReference type="SUPFAM" id="SSF53041">
    <property type="entry name" value="Resolvase-like"/>
    <property type="match status" value="1"/>
</dbReference>
<keyword evidence="7" id="KW-0614">Plasmid</keyword>
<dbReference type="SMART" id="SM00857">
    <property type="entry name" value="Resolvase"/>
    <property type="match status" value="1"/>
</dbReference>
<keyword evidence="2" id="KW-0238">DNA-binding</keyword>
<keyword evidence="1" id="KW-0229">DNA integration</keyword>
<dbReference type="PROSITE" id="PS00397">
    <property type="entry name" value="RECOMBINASES_1"/>
    <property type="match status" value="1"/>
</dbReference>
<reference evidence="8" key="1">
    <citation type="journal article" date="2022" name="Environ. Microbiol.">
        <title>Functional analysis, diversity, and distribution of carbendazim hydrolases MheI and CbmA, responsible for the initial step in carbendazim degradation.</title>
        <authorList>
            <person name="Zhang M."/>
            <person name="Bai X."/>
            <person name="Li Q."/>
            <person name="Zhang L."/>
            <person name="Zhu Q."/>
            <person name="Gao S."/>
            <person name="Ke Z."/>
            <person name="Jiang M."/>
            <person name="Hu J."/>
            <person name="Qiu J."/>
            <person name="Hong Q."/>
        </authorList>
    </citation>
    <scope>NUCLEOTIDE SEQUENCE [LARGE SCALE GENOMIC DNA]</scope>
    <source>
        <strain evidence="8">djl-6</strain>
    </source>
</reference>
<evidence type="ECO:0000313" key="7">
    <source>
        <dbReference type="EMBL" id="UPU46290.1"/>
    </source>
</evidence>
<evidence type="ECO:0000256" key="5">
    <source>
        <dbReference type="PROSITE-ProRule" id="PRU10137"/>
    </source>
</evidence>
<protein>
    <submittedName>
        <fullName evidence="7">Recombinase family protein</fullName>
    </submittedName>
</protein>
<dbReference type="Proteomes" id="UP000831484">
    <property type="component" value="Plasmid pdjl-6-2"/>
</dbReference>
<dbReference type="Gene3D" id="3.40.50.1390">
    <property type="entry name" value="Resolvase, N-terminal catalytic domain"/>
    <property type="match status" value="1"/>
</dbReference>
<proteinExistence type="predicted"/>
<dbReference type="AlphaFoldDB" id="A0AB38RLN5"/>
<dbReference type="Pfam" id="PF00239">
    <property type="entry name" value="Resolvase"/>
    <property type="match status" value="1"/>
</dbReference>
<dbReference type="GO" id="GO:0000150">
    <property type="term" value="F:DNA strand exchange activity"/>
    <property type="evidence" value="ECO:0007669"/>
    <property type="project" value="InterPro"/>
</dbReference>
<feature type="domain" description="Resolvase/invertase-type recombinase catalytic" evidence="6">
    <location>
        <begin position="7"/>
        <end position="143"/>
    </location>
</feature>
<keyword evidence="8" id="KW-1185">Reference proteome</keyword>
<evidence type="ECO:0000259" key="6">
    <source>
        <dbReference type="PROSITE" id="PS51736"/>
    </source>
</evidence>
<evidence type="ECO:0000313" key="8">
    <source>
        <dbReference type="Proteomes" id="UP000831484"/>
    </source>
</evidence>
<evidence type="ECO:0000256" key="4">
    <source>
        <dbReference type="PIRSR" id="PIRSR606118-50"/>
    </source>
</evidence>
<dbReference type="InterPro" id="IPR006118">
    <property type="entry name" value="Recombinase_CS"/>
</dbReference>
<dbReference type="PANTHER" id="PTHR30461">
    <property type="entry name" value="DNA-INVERTASE FROM LAMBDOID PROPHAGE"/>
    <property type="match status" value="1"/>
</dbReference>
<evidence type="ECO:0000256" key="1">
    <source>
        <dbReference type="ARBA" id="ARBA00022908"/>
    </source>
</evidence>
<organism evidence="7 8">
    <name type="scientific">Rhodococcus qingshengii JCM 15477</name>
    <dbReference type="NCBI Taxonomy" id="1303681"/>
    <lineage>
        <taxon>Bacteria</taxon>
        <taxon>Bacillati</taxon>
        <taxon>Actinomycetota</taxon>
        <taxon>Actinomycetes</taxon>
        <taxon>Mycobacteriales</taxon>
        <taxon>Nocardiaceae</taxon>
        <taxon>Rhodococcus</taxon>
        <taxon>Rhodococcus erythropolis group</taxon>
    </lineage>
</organism>
<evidence type="ECO:0000256" key="3">
    <source>
        <dbReference type="ARBA" id="ARBA00023172"/>
    </source>
</evidence>
<name>A0AB38RLN5_RHOSG</name>
<dbReference type="RefSeq" id="WP_223304651.1">
    <property type="nucleotide sequence ID" value="NZ_CP096565.1"/>
</dbReference>
<dbReference type="InterPro" id="IPR050639">
    <property type="entry name" value="SSR_resolvase"/>
</dbReference>
<sequence>MTIGSGMKIGYARVSTAAQDSSIQVELLAKEGVDRDRVYVDHGISGRQTRRPGLDNAINAAREGDVFCVTKLDRLSRSAKDLHETVGRLADKGVALSIDGKIYDPSDPMGKMFIGVLGLMAEFESDLIRSRTRDAVAAAAAAGKMKGRQHKLTPEERAYLLQVHETGQFKIETLCKNTGLKRSALYSNIQLARIERNDHDRRASETA</sequence>
<dbReference type="EMBL" id="CP096565">
    <property type="protein sequence ID" value="UPU46290.1"/>
    <property type="molecule type" value="Genomic_DNA"/>
</dbReference>
<dbReference type="InterPro" id="IPR006119">
    <property type="entry name" value="Resolv_N"/>
</dbReference>
<dbReference type="PANTHER" id="PTHR30461:SF2">
    <property type="entry name" value="SERINE RECOMBINASE PINE-RELATED"/>
    <property type="match status" value="1"/>
</dbReference>
<keyword evidence="3" id="KW-0233">DNA recombination</keyword>
<geneLocation type="plasmid" evidence="7 8">
    <name>pdjl-6-2</name>
</geneLocation>
<dbReference type="CDD" id="cd03768">
    <property type="entry name" value="SR_ResInv"/>
    <property type="match status" value="1"/>
</dbReference>
<dbReference type="InterPro" id="IPR036162">
    <property type="entry name" value="Resolvase-like_N_sf"/>
</dbReference>
<dbReference type="GO" id="GO:0015074">
    <property type="term" value="P:DNA integration"/>
    <property type="evidence" value="ECO:0007669"/>
    <property type="project" value="UniProtKB-KW"/>
</dbReference>
<feature type="active site" description="O-(5'-phospho-DNA)-serine intermediate" evidence="4 5">
    <location>
        <position position="15"/>
    </location>
</feature>